<dbReference type="Proteomes" id="UP000023430">
    <property type="component" value="Unassembled WGS sequence"/>
</dbReference>
<dbReference type="PANTHER" id="PTHR21089:SF1">
    <property type="entry name" value="BIFUNCTIONAL 3-DEHYDROQUINATE DEHYDRATASE_SHIKIMATE DEHYDROGENASE, CHLOROPLASTIC"/>
    <property type="match status" value="1"/>
</dbReference>
<comment type="caution">
    <text evidence="9">The sequence shown here is derived from an EMBL/GenBank/DDBJ whole genome shotgun (WGS) entry which is preliminary data.</text>
</comment>
<dbReference type="SUPFAM" id="SSF51735">
    <property type="entry name" value="NAD(P)-binding Rossmann-fold domains"/>
    <property type="match status" value="1"/>
</dbReference>
<dbReference type="InterPro" id="IPR013708">
    <property type="entry name" value="Shikimate_DH-bd_N"/>
</dbReference>
<proteinExistence type="predicted"/>
<feature type="domain" description="Shikimate dehydrogenase substrate binding N-terminal" evidence="8">
    <location>
        <begin position="2"/>
        <end position="84"/>
    </location>
</feature>
<dbReference type="Pfam" id="PF01488">
    <property type="entry name" value="Shikimate_DH"/>
    <property type="match status" value="1"/>
</dbReference>
<dbReference type="STRING" id="1449351.RISW2_10870"/>
<dbReference type="eggNOG" id="COG0169">
    <property type="taxonomic scope" value="Bacteria"/>
</dbReference>
<gene>
    <name evidence="9" type="ORF">RISW2_10870</name>
</gene>
<keyword evidence="5" id="KW-0028">Amino-acid biosynthesis</keyword>
<dbReference type="InterPro" id="IPR022893">
    <property type="entry name" value="Shikimate_DH_fam"/>
</dbReference>
<evidence type="ECO:0000256" key="5">
    <source>
        <dbReference type="ARBA" id="ARBA00023141"/>
    </source>
</evidence>
<keyword evidence="4" id="KW-0560">Oxidoreductase</keyword>
<evidence type="ECO:0000259" key="7">
    <source>
        <dbReference type="Pfam" id="PF01488"/>
    </source>
</evidence>
<keyword evidence="3" id="KW-0521">NADP</keyword>
<keyword evidence="10" id="KW-1185">Reference proteome</keyword>
<dbReference type="EMBL" id="JAME01000026">
    <property type="protein sequence ID" value="ETX27827.1"/>
    <property type="molecule type" value="Genomic_DNA"/>
</dbReference>
<evidence type="ECO:0000313" key="10">
    <source>
        <dbReference type="Proteomes" id="UP000023430"/>
    </source>
</evidence>
<comment type="pathway">
    <text evidence="1">Metabolic intermediate biosynthesis; chorismate biosynthesis; chorismate from D-erythrose 4-phosphate and phosphoenolpyruvate: step 4/7.</text>
</comment>
<dbReference type="AlphaFoldDB" id="X7F4H8"/>
<dbReference type="Gene3D" id="3.40.50.10860">
    <property type="entry name" value="Leucine Dehydrogenase, chain A, domain 1"/>
    <property type="match status" value="1"/>
</dbReference>
<evidence type="ECO:0000256" key="3">
    <source>
        <dbReference type="ARBA" id="ARBA00022857"/>
    </source>
</evidence>
<dbReference type="Gene3D" id="3.40.50.720">
    <property type="entry name" value="NAD(P)-binding Rossmann-like Domain"/>
    <property type="match status" value="1"/>
</dbReference>
<dbReference type="UniPathway" id="UPA00053">
    <property type="reaction ID" value="UER00087"/>
</dbReference>
<keyword evidence="5" id="KW-0057">Aromatic amino acid biosynthesis</keyword>
<evidence type="ECO:0000313" key="9">
    <source>
        <dbReference type="EMBL" id="ETX27827.1"/>
    </source>
</evidence>
<comment type="catalytic activity">
    <reaction evidence="6">
        <text>shikimate + NADP(+) = 3-dehydroshikimate + NADPH + H(+)</text>
        <dbReference type="Rhea" id="RHEA:17737"/>
        <dbReference type="ChEBI" id="CHEBI:15378"/>
        <dbReference type="ChEBI" id="CHEBI:16630"/>
        <dbReference type="ChEBI" id="CHEBI:36208"/>
        <dbReference type="ChEBI" id="CHEBI:57783"/>
        <dbReference type="ChEBI" id="CHEBI:58349"/>
        <dbReference type="EC" id="1.1.1.25"/>
    </reaction>
</comment>
<dbReference type="InterPro" id="IPR036291">
    <property type="entry name" value="NAD(P)-bd_dom_sf"/>
</dbReference>
<evidence type="ECO:0000256" key="1">
    <source>
        <dbReference type="ARBA" id="ARBA00004871"/>
    </source>
</evidence>
<dbReference type="Pfam" id="PF08501">
    <property type="entry name" value="Shikimate_dh_N"/>
    <property type="match status" value="1"/>
</dbReference>
<dbReference type="EC" id="1.1.1.25" evidence="2"/>
<dbReference type="GO" id="GO:0050661">
    <property type="term" value="F:NADP binding"/>
    <property type="evidence" value="ECO:0007669"/>
    <property type="project" value="TreeGrafter"/>
</dbReference>
<dbReference type="GO" id="GO:0009073">
    <property type="term" value="P:aromatic amino acid family biosynthetic process"/>
    <property type="evidence" value="ECO:0007669"/>
    <property type="project" value="UniProtKB-KW"/>
</dbReference>
<dbReference type="GO" id="GO:0005829">
    <property type="term" value="C:cytosol"/>
    <property type="evidence" value="ECO:0007669"/>
    <property type="project" value="TreeGrafter"/>
</dbReference>
<dbReference type="SUPFAM" id="SSF53223">
    <property type="entry name" value="Aminoacid dehydrogenase-like, N-terminal domain"/>
    <property type="match status" value="1"/>
</dbReference>
<dbReference type="PANTHER" id="PTHR21089">
    <property type="entry name" value="SHIKIMATE DEHYDROGENASE"/>
    <property type="match status" value="1"/>
</dbReference>
<reference evidence="9 10" key="1">
    <citation type="submission" date="2014-01" db="EMBL/GenBank/DDBJ databases">
        <title>Roseivivax isoporae LMG 25204 Genome Sequencing.</title>
        <authorList>
            <person name="Lai Q."/>
            <person name="Li G."/>
            <person name="Shao Z."/>
        </authorList>
    </citation>
    <scope>NUCLEOTIDE SEQUENCE [LARGE SCALE GENOMIC DNA]</scope>
    <source>
        <strain evidence="9 10">LMG 25204</strain>
    </source>
</reference>
<evidence type="ECO:0000259" key="8">
    <source>
        <dbReference type="Pfam" id="PF08501"/>
    </source>
</evidence>
<dbReference type="InterPro" id="IPR006151">
    <property type="entry name" value="Shikm_DH/Glu-tRNA_Rdtase"/>
</dbReference>
<evidence type="ECO:0000256" key="2">
    <source>
        <dbReference type="ARBA" id="ARBA00012962"/>
    </source>
</evidence>
<organism evidence="9 10">
    <name type="scientific">Roseivivax isoporae LMG 25204</name>
    <dbReference type="NCBI Taxonomy" id="1449351"/>
    <lineage>
        <taxon>Bacteria</taxon>
        <taxon>Pseudomonadati</taxon>
        <taxon>Pseudomonadota</taxon>
        <taxon>Alphaproteobacteria</taxon>
        <taxon>Rhodobacterales</taxon>
        <taxon>Roseobacteraceae</taxon>
        <taxon>Roseivivax</taxon>
    </lineage>
</organism>
<sequence length="262" mass="26794">MLGDPVVQVKSPAAFAAWAAEADRDAVMIPVHVAPQDLPATLQALRGWQNCAGAVITYPHKLAAADALDSWTEAVMLTGACNVVKRLSDGRLEGHMTDGQGFASALASKGHVLTGRDALLVGAGGAGSAIALALLDAGVGRLVIRDRTAARAVELIARLTRARPESAVTATPPGDFACALACNATPVGMGGDPAHPWPLEDLPPGCIVADIVPEPAETPWITAARARGHPIQTGPEMVAGQMPAITSFLFPNGAATAQECPA</sequence>
<feature type="domain" description="Quinate/shikimate 5-dehydrogenase/glutamyl-tRNA reductase" evidence="7">
    <location>
        <begin position="112"/>
        <end position="161"/>
    </location>
</feature>
<evidence type="ECO:0000256" key="6">
    <source>
        <dbReference type="ARBA" id="ARBA00049442"/>
    </source>
</evidence>
<protein>
    <recommendedName>
        <fullName evidence="2">shikimate dehydrogenase (NADP(+))</fullName>
        <ecNumber evidence="2">1.1.1.25</ecNumber>
    </recommendedName>
</protein>
<dbReference type="GO" id="GO:0019632">
    <property type="term" value="P:shikimate metabolic process"/>
    <property type="evidence" value="ECO:0007669"/>
    <property type="project" value="TreeGrafter"/>
</dbReference>
<dbReference type="InterPro" id="IPR046346">
    <property type="entry name" value="Aminoacid_DH-like_N_sf"/>
</dbReference>
<evidence type="ECO:0000256" key="4">
    <source>
        <dbReference type="ARBA" id="ARBA00023002"/>
    </source>
</evidence>
<accession>X7F4H8</accession>
<dbReference type="GO" id="GO:0009423">
    <property type="term" value="P:chorismate biosynthetic process"/>
    <property type="evidence" value="ECO:0007669"/>
    <property type="project" value="UniProtKB-UniPathway"/>
</dbReference>
<dbReference type="GO" id="GO:0004764">
    <property type="term" value="F:shikimate 3-dehydrogenase (NADP+) activity"/>
    <property type="evidence" value="ECO:0007669"/>
    <property type="project" value="UniProtKB-EC"/>
</dbReference>
<name>X7F4H8_9RHOB</name>